<dbReference type="AlphaFoldDB" id="A0A0K3ASP6"/>
<dbReference type="GeneID" id="24425528"/>
<keyword evidence="2" id="KW-1185">Reference proteome</keyword>
<gene>
    <name evidence="1" type="ORF">BMR1_03g04405</name>
</gene>
<evidence type="ECO:0000313" key="2">
    <source>
        <dbReference type="Proteomes" id="UP000002899"/>
    </source>
</evidence>
<sequence length="477" mass="55195">MSSVYGYDYIHVHSDDSTVYDSETLTNNCLDILANEVIKSKVSNPIIQLVHSDCYLSNALTQIIARNYRVQHSLISVLLDGLGKNDCKECTNALIETCLIYIGKFDKFSDKLNLPLQILSIIATDDKLTGIRNILSRYTDDDYACLYWKVALFNQSVPKDHLTAMSNSLLLNHYNFKSKTKYQDAFDKLTLEANSSLWIKTFNSIHKRYKYGRFTDVSIKKYIEIINNYRETPWYNYVVNGLYTTIVYSIMEYLANNVCVNYFNVRCLINGLIALLVKFGDTILKYRLNLIIGIFKKLICATNCNCQYTRIGYCISGVLIKSDIVKLAKVLEIIAHRNYFLHRMIKNFEFWVNNLENVANTTLQTIKFTDYSTIISQDIDEFKELTIERAILILDWTTKYVESLYVIKNCLLKSINYNRKHNNPKLNEMIQILAEKYDNLNDRADIHLTLSCDSLFDENGQLKAWVRSAESCDCPGE</sequence>
<proteinExistence type="predicted"/>
<organism evidence="1 2">
    <name type="scientific">Babesia microti (strain RI)</name>
    <dbReference type="NCBI Taxonomy" id="1133968"/>
    <lineage>
        <taxon>Eukaryota</taxon>
        <taxon>Sar</taxon>
        <taxon>Alveolata</taxon>
        <taxon>Apicomplexa</taxon>
        <taxon>Aconoidasida</taxon>
        <taxon>Piroplasmida</taxon>
        <taxon>Babesiidae</taxon>
        <taxon>Babesia</taxon>
    </lineage>
</organism>
<reference evidence="1 2" key="2">
    <citation type="journal article" date="2013" name="PLoS ONE">
        <title>Whole genome mapping and re-organization of the nuclear and mitochondrial genomes of Babesia microti isolates.</title>
        <authorList>
            <person name="Cornillot E."/>
            <person name="Dassouli A."/>
            <person name="Garg A."/>
            <person name="Pachikara N."/>
            <person name="Randazzo S."/>
            <person name="Depoix D."/>
            <person name="Carcy B."/>
            <person name="Delbecq S."/>
            <person name="Frutos R."/>
            <person name="Silva J.C."/>
            <person name="Sutton R."/>
            <person name="Krause P.J."/>
            <person name="Mamoun C.B."/>
        </authorList>
    </citation>
    <scope>NUCLEOTIDE SEQUENCE [LARGE SCALE GENOMIC DNA]</scope>
    <source>
        <strain evidence="1 2">RI</strain>
    </source>
</reference>
<protein>
    <submittedName>
        <fullName evidence="1">Uncharacterized protein</fullName>
    </submittedName>
</protein>
<accession>A0A0K3ASP6</accession>
<reference evidence="1 2" key="1">
    <citation type="journal article" date="2012" name="Nucleic Acids Res.">
        <title>Sequencing of the smallest Apicomplexan genome from the human pathogen Babesia microti.</title>
        <authorList>
            <person name="Cornillot E."/>
            <person name="Hadj-Kaddour K."/>
            <person name="Dassouli A."/>
            <person name="Noel B."/>
            <person name="Ranwez V."/>
            <person name="Vacherie B."/>
            <person name="Augagneur Y."/>
            <person name="Bres V."/>
            <person name="Duclos A."/>
            <person name="Randazzo S."/>
            <person name="Carcy B."/>
            <person name="Debierre-Grockiego F."/>
            <person name="Delbecq S."/>
            <person name="Moubri-Menage K."/>
            <person name="Shams-Eldin H."/>
            <person name="Usmani-Brown S."/>
            <person name="Bringaud F."/>
            <person name="Wincker P."/>
            <person name="Vivares C.P."/>
            <person name="Schwarz R.T."/>
            <person name="Schetters T.P."/>
            <person name="Krause P.J."/>
            <person name="Gorenflot A."/>
            <person name="Berry V."/>
            <person name="Barbe V."/>
            <person name="Ben Mamoun C."/>
        </authorList>
    </citation>
    <scope>NUCLEOTIDE SEQUENCE [LARGE SCALE GENOMIC DNA]</scope>
    <source>
        <strain evidence="1 2">RI</strain>
    </source>
</reference>
<evidence type="ECO:0000313" key="1">
    <source>
        <dbReference type="EMBL" id="CTQ41480.1"/>
    </source>
</evidence>
<dbReference type="Proteomes" id="UP000002899">
    <property type="component" value="Chromosome III"/>
</dbReference>
<reference evidence="1 2" key="3">
    <citation type="journal article" date="2016" name="Sci. Rep.">
        <title>Genome-wide diversity and gene expression profiling of Babesia microti isolates identify polymorphic genes that mediate host-pathogen interactions.</title>
        <authorList>
            <person name="Silva J.C."/>
            <person name="Cornillot E."/>
            <person name="McCracken C."/>
            <person name="Usmani-Brown S."/>
            <person name="Dwivedi A."/>
            <person name="Ifeonu O.O."/>
            <person name="Crabtree J."/>
            <person name="Gotia H.T."/>
            <person name="Virji A.Z."/>
            <person name="Reynes C."/>
            <person name="Colinge J."/>
            <person name="Kumar V."/>
            <person name="Lawres L."/>
            <person name="Pazzi J.E."/>
            <person name="Pablo J.V."/>
            <person name="Hung C."/>
            <person name="Brancato J."/>
            <person name="Kumari P."/>
            <person name="Orvis J."/>
            <person name="Tretina K."/>
            <person name="Chibucos M."/>
            <person name="Ott S."/>
            <person name="Sadzewicz L."/>
            <person name="Sengamalay N."/>
            <person name="Shetty A.C."/>
            <person name="Su Q."/>
            <person name="Tallon L."/>
            <person name="Fraser C.M."/>
            <person name="Frutos R."/>
            <person name="Molina D.M."/>
            <person name="Krause P.J."/>
            <person name="Ben Mamoun C."/>
        </authorList>
    </citation>
    <scope>NUCLEOTIDE SEQUENCE [LARGE SCALE GENOMIC DNA]</scope>
    <source>
        <strain evidence="1 2">RI</strain>
    </source>
</reference>
<name>A0A0K3ASP6_BABMR</name>
<dbReference type="VEuPathDB" id="PiroplasmaDB:BMR1_03g04405"/>
<dbReference type="KEGG" id="bmic:BMR1_03g04405"/>
<dbReference type="RefSeq" id="XP_012649491.1">
    <property type="nucleotide sequence ID" value="XM_012794037.1"/>
</dbReference>
<dbReference type="EMBL" id="LN871598">
    <property type="protein sequence ID" value="CTQ41480.1"/>
    <property type="molecule type" value="Genomic_DNA"/>
</dbReference>